<accession>A0A2A6E4V9</accession>
<dbReference type="RefSeq" id="WP_014226166.1">
    <property type="nucleotide sequence ID" value="NZ_CAJPTF010000064.1"/>
</dbReference>
<dbReference type="InterPro" id="IPR015421">
    <property type="entry name" value="PyrdxlP-dep_Trfase_major"/>
</dbReference>
<evidence type="ECO:0000256" key="3">
    <source>
        <dbReference type="ARBA" id="ARBA00022679"/>
    </source>
</evidence>
<dbReference type="EC" id="2.5.1.49" evidence="7"/>
<reference evidence="7 8" key="1">
    <citation type="submission" date="2017-09" db="EMBL/GenBank/DDBJ databases">
        <title>Phase variable restriction modification systems are present in the genome sequences of periodontal pathogens Prevotella intermedia, Tannerella forsythia and Porphyromonas gingivalis.</title>
        <authorList>
            <person name="Haigh R.D."/>
            <person name="Crawford L."/>
            <person name="Ralph J."/>
            <person name="Wanford J."/>
            <person name="Vartoukian S.R."/>
            <person name="Hijazib K."/>
            <person name="Wade W."/>
            <person name="Oggioni M.R."/>
        </authorList>
    </citation>
    <scope>NUCLEOTIDE SEQUENCE [LARGE SCALE GENOMIC DNA]</scope>
    <source>
        <strain evidence="7 8">WW11663</strain>
    </source>
</reference>
<proteinExistence type="inferred from homology"/>
<dbReference type="InterPro" id="IPR015422">
    <property type="entry name" value="PyrdxlP-dep_Trfase_small"/>
</dbReference>
<keyword evidence="4 5" id="KW-0663">Pyridoxal phosphate</keyword>
<dbReference type="InterPro" id="IPR015424">
    <property type="entry name" value="PyrdxlP-dep_Trfase"/>
</dbReference>
<comment type="cofactor">
    <cofactor evidence="1 6">
        <name>pyridoxal 5'-phosphate</name>
        <dbReference type="ChEBI" id="CHEBI:597326"/>
    </cofactor>
</comment>
<dbReference type="SMR" id="A0A2A6E4V9"/>
<dbReference type="PIRSF" id="PIRSF001434">
    <property type="entry name" value="CGS"/>
    <property type="match status" value="1"/>
</dbReference>
<evidence type="ECO:0000256" key="2">
    <source>
        <dbReference type="ARBA" id="ARBA00009077"/>
    </source>
</evidence>
<dbReference type="FunFam" id="3.40.640.10:FF:000035">
    <property type="entry name" value="O-succinylhomoserine sulfhydrylase"/>
    <property type="match status" value="1"/>
</dbReference>
<keyword evidence="3 7" id="KW-0808">Transferase</keyword>
<dbReference type="GO" id="GO:0006535">
    <property type="term" value="P:cysteine biosynthetic process from serine"/>
    <property type="evidence" value="ECO:0007669"/>
    <property type="project" value="TreeGrafter"/>
</dbReference>
<dbReference type="Proteomes" id="UP000219259">
    <property type="component" value="Unassembled WGS sequence"/>
</dbReference>
<evidence type="ECO:0000256" key="1">
    <source>
        <dbReference type="ARBA" id="ARBA00001933"/>
    </source>
</evidence>
<evidence type="ECO:0000313" key="7">
    <source>
        <dbReference type="EMBL" id="PDP42565.1"/>
    </source>
</evidence>
<comment type="similarity">
    <text evidence="2 6">Belongs to the trans-sulfuration enzymes family.</text>
</comment>
<dbReference type="PANTHER" id="PTHR43797">
    <property type="entry name" value="HOMOCYSTEINE/CYSTEINE SYNTHASE"/>
    <property type="match status" value="1"/>
</dbReference>
<dbReference type="Gene3D" id="3.90.1150.10">
    <property type="entry name" value="Aspartate Aminotransferase, domain 1"/>
    <property type="match status" value="1"/>
</dbReference>
<sequence>MKKQKQGTVCVQGGWQPKNGEPRVLPIYQSTTFKYETSDEMGKLFDLEASGFFYTRLQNPTNESVADKIASLEGGMAAMLTSSGQAAVFYALFNICETGGHLICTSKIYGGTFNLLGVTMKKMGVDVTFIDQETTDEEIEKAFRPNTKAVFGETLANPAGAVLDIERFARMAHSHGVPLVVDNTLATPISCRPIEWGADIVVHSTTKYMDGHATAVGGAIIDSGNFDWSAHKDQFPGLTTPDPSYHGIVYTEKFGKTAYLVKATVQLMRDFGSTASPMNAFLLNIGLETLHLRIPRHCSNAQAVAEYLAGHPKVAWVNYCGLPENKYHTLARKYLPEGSCGMLTLGLKGGRDHAIRFMDALRLVSIVTHVADVRSCVLHPASHTHRQLSDEQLVAAGVAPDLIRFSVGIEDIDDILADVQQALEKA</sequence>
<dbReference type="InterPro" id="IPR006235">
    <property type="entry name" value="OAc-hSer/O-AcSer_sulfhydrylase"/>
</dbReference>
<evidence type="ECO:0000256" key="4">
    <source>
        <dbReference type="ARBA" id="ARBA00022898"/>
    </source>
</evidence>
<dbReference type="GeneID" id="34759822"/>
<dbReference type="OMA" id="YKQDGVG"/>
<feature type="modified residue" description="N6-(pyridoxal phosphate)lysine" evidence="5">
    <location>
        <position position="207"/>
    </location>
</feature>
<dbReference type="GO" id="GO:0030170">
    <property type="term" value="F:pyridoxal phosphate binding"/>
    <property type="evidence" value="ECO:0007669"/>
    <property type="project" value="InterPro"/>
</dbReference>
<name>A0A2A6E4V9_TANFO</name>
<dbReference type="EMBL" id="NSLJ01000048">
    <property type="protein sequence ID" value="PDP42565.1"/>
    <property type="molecule type" value="Genomic_DNA"/>
</dbReference>
<dbReference type="Gene3D" id="3.40.640.10">
    <property type="entry name" value="Type I PLP-dependent aspartate aminotransferase-like (Major domain)"/>
    <property type="match status" value="1"/>
</dbReference>
<gene>
    <name evidence="7" type="ORF">CLI86_12710</name>
</gene>
<dbReference type="CDD" id="cd00614">
    <property type="entry name" value="CGS_like"/>
    <property type="match status" value="1"/>
</dbReference>
<dbReference type="SUPFAM" id="SSF53383">
    <property type="entry name" value="PLP-dependent transferases"/>
    <property type="match status" value="1"/>
</dbReference>
<dbReference type="AlphaFoldDB" id="A0A2A6E4V9"/>
<dbReference type="GO" id="GO:0004124">
    <property type="term" value="F:cysteine synthase activity"/>
    <property type="evidence" value="ECO:0007669"/>
    <property type="project" value="TreeGrafter"/>
</dbReference>
<organism evidence="7 8">
    <name type="scientific">Tannerella forsythia</name>
    <name type="common">Bacteroides forsythus</name>
    <dbReference type="NCBI Taxonomy" id="28112"/>
    <lineage>
        <taxon>Bacteria</taxon>
        <taxon>Pseudomonadati</taxon>
        <taxon>Bacteroidota</taxon>
        <taxon>Bacteroidia</taxon>
        <taxon>Bacteroidales</taxon>
        <taxon>Tannerellaceae</taxon>
        <taxon>Tannerella</taxon>
    </lineage>
</organism>
<evidence type="ECO:0000256" key="5">
    <source>
        <dbReference type="PIRSR" id="PIRSR001434-2"/>
    </source>
</evidence>
<dbReference type="Pfam" id="PF01053">
    <property type="entry name" value="Cys_Met_Meta_PP"/>
    <property type="match status" value="1"/>
</dbReference>
<dbReference type="PANTHER" id="PTHR43797:SF3">
    <property type="entry name" value="O-ACETYLHOMOSERINE SULFHYDRYLASE"/>
    <property type="match status" value="1"/>
</dbReference>
<evidence type="ECO:0000256" key="6">
    <source>
        <dbReference type="RuleBase" id="RU362118"/>
    </source>
</evidence>
<dbReference type="InterPro" id="IPR000277">
    <property type="entry name" value="Cys/Met-Metab_PyrdxlP-dep_enz"/>
</dbReference>
<comment type="caution">
    <text evidence="7">The sequence shown here is derived from an EMBL/GenBank/DDBJ whole genome shotgun (WGS) entry which is preliminary data.</text>
</comment>
<dbReference type="GO" id="GO:0071269">
    <property type="term" value="P:L-homocysteine biosynthetic process"/>
    <property type="evidence" value="ECO:0007669"/>
    <property type="project" value="TreeGrafter"/>
</dbReference>
<dbReference type="NCBIfam" id="TIGR01326">
    <property type="entry name" value="OAH_OAS_sulfhy"/>
    <property type="match status" value="1"/>
</dbReference>
<dbReference type="GO" id="GO:0019346">
    <property type="term" value="P:transsulfuration"/>
    <property type="evidence" value="ECO:0007669"/>
    <property type="project" value="InterPro"/>
</dbReference>
<protein>
    <submittedName>
        <fullName evidence="7">O-acetylhomoserine aminocarboxypropyltransferase/cysteine synthase</fullName>
        <ecNumber evidence="7">2.5.1.49</ecNumber>
    </submittedName>
</protein>
<dbReference type="GO" id="GO:0003961">
    <property type="term" value="F:O-acetylhomoserine aminocarboxypropyltransferase activity"/>
    <property type="evidence" value="ECO:0007669"/>
    <property type="project" value="UniProtKB-EC"/>
</dbReference>
<dbReference type="GO" id="GO:0005737">
    <property type="term" value="C:cytoplasm"/>
    <property type="evidence" value="ECO:0007669"/>
    <property type="project" value="TreeGrafter"/>
</dbReference>
<evidence type="ECO:0000313" key="8">
    <source>
        <dbReference type="Proteomes" id="UP000219259"/>
    </source>
</evidence>